<dbReference type="Proteomes" id="UP000433181">
    <property type="component" value="Unassembled WGS sequence"/>
</dbReference>
<evidence type="ECO:0000313" key="7">
    <source>
        <dbReference type="Proteomes" id="UP000433181"/>
    </source>
</evidence>
<keyword evidence="4" id="KW-0411">Iron-sulfur</keyword>
<dbReference type="GO" id="GO:0003824">
    <property type="term" value="F:catalytic activity"/>
    <property type="evidence" value="ECO:0007669"/>
    <property type="project" value="InterPro"/>
</dbReference>
<evidence type="ECO:0000259" key="5">
    <source>
        <dbReference type="PROSITE" id="PS51918"/>
    </source>
</evidence>
<dbReference type="PANTHER" id="PTHR11228">
    <property type="entry name" value="RADICAL SAM DOMAIN PROTEIN"/>
    <property type="match status" value="1"/>
</dbReference>
<dbReference type="CDD" id="cd21109">
    <property type="entry name" value="SPASM"/>
    <property type="match status" value="1"/>
</dbReference>
<dbReference type="GO" id="GO:0051536">
    <property type="term" value="F:iron-sulfur cluster binding"/>
    <property type="evidence" value="ECO:0007669"/>
    <property type="project" value="UniProtKB-KW"/>
</dbReference>
<protein>
    <submittedName>
        <fullName evidence="6">Radical SAM protein</fullName>
    </submittedName>
</protein>
<dbReference type="SUPFAM" id="SSF102114">
    <property type="entry name" value="Radical SAM enzymes"/>
    <property type="match status" value="1"/>
</dbReference>
<dbReference type="Gene3D" id="3.20.20.70">
    <property type="entry name" value="Aldolase class I"/>
    <property type="match status" value="1"/>
</dbReference>
<evidence type="ECO:0000256" key="1">
    <source>
        <dbReference type="ARBA" id="ARBA00022691"/>
    </source>
</evidence>
<dbReference type="AlphaFoldDB" id="A0A6I2UJG6"/>
<dbReference type="InterPro" id="IPR007197">
    <property type="entry name" value="rSAM"/>
</dbReference>
<dbReference type="SFLD" id="SFLDS00029">
    <property type="entry name" value="Radical_SAM"/>
    <property type="match status" value="1"/>
</dbReference>
<dbReference type="GO" id="GO:0046872">
    <property type="term" value="F:metal ion binding"/>
    <property type="evidence" value="ECO:0007669"/>
    <property type="project" value="UniProtKB-KW"/>
</dbReference>
<reference evidence="6 7" key="1">
    <citation type="submission" date="2019-08" db="EMBL/GenBank/DDBJ databases">
        <title>In-depth cultivation of the pig gut microbiome towards novel bacterial diversity and tailored functional studies.</title>
        <authorList>
            <person name="Wylensek D."/>
            <person name="Hitch T.C.A."/>
            <person name="Clavel T."/>
        </authorList>
    </citation>
    <scope>NUCLEOTIDE SEQUENCE [LARGE SCALE GENOMIC DNA]</scope>
    <source>
        <strain evidence="6 7">WCA-693-APC-5D-A</strain>
    </source>
</reference>
<dbReference type="SFLD" id="SFLDG01067">
    <property type="entry name" value="SPASM/twitch_domain_containing"/>
    <property type="match status" value="1"/>
</dbReference>
<sequence length="360" mass="41445">MGMCRISTQKIMGRLLIGENSLIREACLKITEACPCDCGFCDSKYKNIKVNKFLLNKCEWRKISNDLIASGIKNVVLSGGEPLLRPDITFDLIDLFRANNVYVVLNTSGVLLDKISLLDDLIYAHPNLIVFSIDHADPVLHDKSRNCDGLFSKIEKSISYILEKSDISIGIRTVLTRYNYLELPTIIKKFAGIGVTCFKIIQIENDREKEYVLSYDDLKKFCYETKTDVYKIIKMLSFEEPSKLDACKKIEGLFMHGANWTEIEQDIFSPCFKDSYRCCLGGTFITVQANGDVLPCCESEHYYYPILGNLKVMKVEEILSSTRFYNFLMNRLDYCIYCTQMYNIQLTFSRDTKSVEQRYE</sequence>
<keyword evidence="1" id="KW-0949">S-adenosyl-L-methionine</keyword>
<keyword evidence="2" id="KW-0479">Metal-binding</keyword>
<dbReference type="Pfam" id="PF04055">
    <property type="entry name" value="Radical_SAM"/>
    <property type="match status" value="1"/>
</dbReference>
<evidence type="ECO:0000256" key="4">
    <source>
        <dbReference type="ARBA" id="ARBA00023014"/>
    </source>
</evidence>
<dbReference type="CDD" id="cd01335">
    <property type="entry name" value="Radical_SAM"/>
    <property type="match status" value="1"/>
</dbReference>
<evidence type="ECO:0000256" key="2">
    <source>
        <dbReference type="ARBA" id="ARBA00022723"/>
    </source>
</evidence>
<keyword evidence="7" id="KW-1185">Reference proteome</keyword>
<dbReference type="PROSITE" id="PS51918">
    <property type="entry name" value="RADICAL_SAM"/>
    <property type="match status" value="1"/>
</dbReference>
<evidence type="ECO:0000256" key="3">
    <source>
        <dbReference type="ARBA" id="ARBA00023004"/>
    </source>
</evidence>
<accession>A0A6I2UJG6</accession>
<comment type="caution">
    <text evidence="6">The sequence shown here is derived from an EMBL/GenBank/DDBJ whole genome shotgun (WGS) entry which is preliminary data.</text>
</comment>
<gene>
    <name evidence="6" type="ORF">FYJ84_12590</name>
</gene>
<feature type="domain" description="Radical SAM core" evidence="5">
    <location>
        <begin position="20"/>
        <end position="239"/>
    </location>
</feature>
<keyword evidence="3" id="KW-0408">Iron</keyword>
<dbReference type="InterPro" id="IPR013785">
    <property type="entry name" value="Aldolase_TIM"/>
</dbReference>
<name>A0A6I2UJG6_9FIRM</name>
<organism evidence="6 7">
    <name type="scientific">Anaerovibrio slackiae</name>
    <dbReference type="NCBI Taxonomy" id="2652309"/>
    <lineage>
        <taxon>Bacteria</taxon>
        <taxon>Bacillati</taxon>
        <taxon>Bacillota</taxon>
        <taxon>Negativicutes</taxon>
        <taxon>Selenomonadales</taxon>
        <taxon>Selenomonadaceae</taxon>
        <taxon>Anaerovibrio</taxon>
    </lineage>
</organism>
<evidence type="ECO:0000313" key="6">
    <source>
        <dbReference type="EMBL" id="MSU09809.1"/>
    </source>
</evidence>
<dbReference type="InterPro" id="IPR023885">
    <property type="entry name" value="4Fe4S-binding_SPASM_dom"/>
</dbReference>
<dbReference type="InterPro" id="IPR050377">
    <property type="entry name" value="Radical_SAM_PqqE_MftC-like"/>
</dbReference>
<dbReference type="EMBL" id="VUNR01000035">
    <property type="protein sequence ID" value="MSU09809.1"/>
    <property type="molecule type" value="Genomic_DNA"/>
</dbReference>
<dbReference type="PANTHER" id="PTHR11228:SF7">
    <property type="entry name" value="PQQA PEPTIDE CYCLASE"/>
    <property type="match status" value="1"/>
</dbReference>
<proteinExistence type="predicted"/>
<dbReference type="InterPro" id="IPR058240">
    <property type="entry name" value="rSAM_sf"/>
</dbReference>
<dbReference type="Pfam" id="PF13186">
    <property type="entry name" value="SPASM"/>
    <property type="match status" value="1"/>
</dbReference>